<evidence type="ECO:0000313" key="2">
    <source>
        <dbReference type="Proteomes" id="UP001596542"/>
    </source>
</evidence>
<evidence type="ECO:0008006" key="3">
    <source>
        <dbReference type="Google" id="ProtNLM"/>
    </source>
</evidence>
<accession>A0ABW2IDT0</accession>
<keyword evidence="2" id="KW-1185">Reference proteome</keyword>
<organism evidence="1 2">
    <name type="scientific">Herminiimonas glaciei</name>
    <dbReference type="NCBI Taxonomy" id="523788"/>
    <lineage>
        <taxon>Bacteria</taxon>
        <taxon>Pseudomonadati</taxon>
        <taxon>Pseudomonadota</taxon>
        <taxon>Betaproteobacteria</taxon>
        <taxon>Burkholderiales</taxon>
        <taxon>Oxalobacteraceae</taxon>
        <taxon>Herminiimonas</taxon>
    </lineage>
</organism>
<protein>
    <recommendedName>
        <fullName evidence="3">Type IV pilus assembly protein PilX</fullName>
    </recommendedName>
</protein>
<dbReference type="RefSeq" id="WP_382272460.1">
    <property type="nucleotide sequence ID" value="NZ_JBHTBU010000002.1"/>
</dbReference>
<reference evidence="2" key="1">
    <citation type="journal article" date="2019" name="Int. J. Syst. Evol. Microbiol.">
        <title>The Global Catalogue of Microorganisms (GCM) 10K type strain sequencing project: providing services to taxonomists for standard genome sequencing and annotation.</title>
        <authorList>
            <consortium name="The Broad Institute Genomics Platform"/>
            <consortium name="The Broad Institute Genome Sequencing Center for Infectious Disease"/>
            <person name="Wu L."/>
            <person name="Ma J."/>
        </authorList>
    </citation>
    <scope>NUCLEOTIDE SEQUENCE [LARGE SCALE GENOMIC DNA]</scope>
    <source>
        <strain evidence="2">KACC 12508</strain>
    </source>
</reference>
<name>A0ABW2IDT0_9BURK</name>
<comment type="caution">
    <text evidence="1">The sequence shown here is derived from an EMBL/GenBank/DDBJ whole genome shotgun (WGS) entry which is preliminary data.</text>
</comment>
<sequence length="206" mass="22224">MNFRKQQGVVLWVALIVLVAMTLAGIALVRSVDTSNTIAGNMAFKQGIMLSADSGVEVAINWLNARQATAAANDDAANSGYYANSQEGLDLTSSLNDPKLAVVDWDHNNCQGSSSSVCIKPSPAVTVGDNTVSYIIHRLCRSSTNFNDSANSCVTYQSRGAVSKNRDSLENGTVRFEPLPTPYYRITARVLGPRNTTSFVQTVIHY</sequence>
<evidence type="ECO:0000313" key="1">
    <source>
        <dbReference type="EMBL" id="MFC7289117.1"/>
    </source>
</evidence>
<dbReference type="EMBL" id="JBHTBU010000002">
    <property type="protein sequence ID" value="MFC7289117.1"/>
    <property type="molecule type" value="Genomic_DNA"/>
</dbReference>
<gene>
    <name evidence="1" type="ORF">ACFQPC_13800</name>
</gene>
<proteinExistence type="predicted"/>
<dbReference type="Proteomes" id="UP001596542">
    <property type="component" value="Unassembled WGS sequence"/>
</dbReference>